<evidence type="ECO:0000256" key="15">
    <source>
        <dbReference type="ARBA" id="ARBA00023004"/>
    </source>
</evidence>
<keyword evidence="24" id="KW-1185">Reference proteome</keyword>
<dbReference type="Gene3D" id="1.20.5.510">
    <property type="entry name" value="Single helix bin"/>
    <property type="match status" value="1"/>
</dbReference>
<evidence type="ECO:0000256" key="21">
    <source>
        <dbReference type="RuleBase" id="RU004497"/>
    </source>
</evidence>
<evidence type="ECO:0000256" key="11">
    <source>
        <dbReference type="ARBA" id="ARBA00022723"/>
    </source>
</evidence>
<keyword evidence="13 20" id="KW-0249">Electron transport</keyword>
<dbReference type="NCBIfam" id="TIGR01409">
    <property type="entry name" value="TAT_signal_seq"/>
    <property type="match status" value="1"/>
</dbReference>
<dbReference type="InterPro" id="IPR005805">
    <property type="entry name" value="Rieske_Fe-S_prot_C"/>
</dbReference>
<evidence type="ECO:0000256" key="6">
    <source>
        <dbReference type="ARBA" id="ARBA00019816"/>
    </source>
</evidence>
<evidence type="ECO:0000256" key="5">
    <source>
        <dbReference type="ARBA" id="ARBA00012951"/>
    </source>
</evidence>
<evidence type="ECO:0000256" key="4">
    <source>
        <dbReference type="ARBA" id="ARBA00011649"/>
    </source>
</evidence>
<keyword evidence="16" id="KW-0411">Iron-sulfur</keyword>
<evidence type="ECO:0000256" key="2">
    <source>
        <dbReference type="ARBA" id="ARBA00004162"/>
    </source>
</evidence>
<dbReference type="AlphaFoldDB" id="A0A178MH32"/>
<dbReference type="InterPro" id="IPR019546">
    <property type="entry name" value="TAT_signal_bac_arc"/>
</dbReference>
<keyword evidence="18" id="KW-1015">Disulfide bond</keyword>
<dbReference type="PROSITE" id="PS51296">
    <property type="entry name" value="RIESKE"/>
    <property type="match status" value="1"/>
</dbReference>
<comment type="similarity">
    <text evidence="3">Belongs to the Rieske iron-sulfur protein family.</text>
</comment>
<dbReference type="GO" id="GO:0046872">
    <property type="term" value="F:metal ion binding"/>
    <property type="evidence" value="ECO:0007669"/>
    <property type="project" value="UniProtKB-KW"/>
</dbReference>
<evidence type="ECO:0000256" key="17">
    <source>
        <dbReference type="ARBA" id="ARBA00023136"/>
    </source>
</evidence>
<dbReference type="Gene3D" id="2.102.10.10">
    <property type="entry name" value="Rieske [2Fe-2S] iron-sulphur domain"/>
    <property type="match status" value="1"/>
</dbReference>
<dbReference type="PROSITE" id="PS51318">
    <property type="entry name" value="TAT"/>
    <property type="match status" value="1"/>
</dbReference>
<evidence type="ECO:0000256" key="14">
    <source>
        <dbReference type="ARBA" id="ARBA00022989"/>
    </source>
</evidence>
<dbReference type="NCBIfam" id="TIGR01416">
    <property type="entry name" value="Rieske_proteo"/>
    <property type="match status" value="1"/>
</dbReference>
<evidence type="ECO:0000313" key="24">
    <source>
        <dbReference type="Proteomes" id="UP000078428"/>
    </source>
</evidence>
<keyword evidence="11" id="KW-0479">Metal-binding</keyword>
<evidence type="ECO:0000313" key="23">
    <source>
        <dbReference type="EMBL" id="OAN48000.1"/>
    </source>
</evidence>
<dbReference type="InterPro" id="IPR036922">
    <property type="entry name" value="Rieske_2Fe-2S_sf"/>
</dbReference>
<keyword evidence="15" id="KW-0408">Iron</keyword>
<keyword evidence="12" id="KW-1278">Translocase</keyword>
<dbReference type="STRING" id="1285242.A6A04_04375"/>
<dbReference type="OrthoDB" id="9767869at2"/>
<evidence type="ECO:0000256" key="1">
    <source>
        <dbReference type="ARBA" id="ARBA00002444"/>
    </source>
</evidence>
<dbReference type="RefSeq" id="WP_068494113.1">
    <property type="nucleotide sequence ID" value="NZ_LWQT01000077.1"/>
</dbReference>
<dbReference type="Pfam" id="PF10399">
    <property type="entry name" value="UCR_Fe-S_N"/>
    <property type="match status" value="1"/>
</dbReference>
<dbReference type="EMBL" id="LWQT01000077">
    <property type="protein sequence ID" value="OAN48000.1"/>
    <property type="molecule type" value="Genomic_DNA"/>
</dbReference>
<dbReference type="FunFam" id="2.102.10.10:FF:000001">
    <property type="entry name" value="Cytochrome b-c1 complex subunit Rieske, mitochondrial"/>
    <property type="match status" value="1"/>
</dbReference>
<keyword evidence="7 20" id="KW-0813">Transport</keyword>
<evidence type="ECO:0000256" key="19">
    <source>
        <dbReference type="ARBA" id="ARBA00029351"/>
    </source>
</evidence>
<dbReference type="InterPro" id="IPR019470">
    <property type="entry name" value="Ubiq_cytC_Rdtase_Fe-S_su_TAT"/>
</dbReference>
<keyword evidence="8" id="KW-1003">Cell membrane</keyword>
<comment type="caution">
    <text evidence="23">The sequence shown here is derived from an EMBL/GenBank/DDBJ whole genome shotgun (WGS) entry which is preliminary data.</text>
</comment>
<evidence type="ECO:0000256" key="16">
    <source>
        <dbReference type="ARBA" id="ARBA00023014"/>
    </source>
</evidence>
<keyword evidence="9 20" id="KW-0812">Transmembrane</keyword>
<dbReference type="CDD" id="cd03470">
    <property type="entry name" value="Rieske_cytochrome_bc1"/>
    <property type="match status" value="1"/>
</dbReference>
<organism evidence="23 24">
    <name type="scientific">Paramagnetospirillum marisnigri</name>
    <dbReference type="NCBI Taxonomy" id="1285242"/>
    <lineage>
        <taxon>Bacteria</taxon>
        <taxon>Pseudomonadati</taxon>
        <taxon>Pseudomonadota</taxon>
        <taxon>Alphaproteobacteria</taxon>
        <taxon>Rhodospirillales</taxon>
        <taxon>Magnetospirillaceae</taxon>
        <taxon>Paramagnetospirillum</taxon>
    </lineage>
</organism>
<comment type="cofactor">
    <cofactor evidence="20">
        <name>[2Fe-2S] cluster</name>
        <dbReference type="ChEBI" id="CHEBI:190135"/>
    </cofactor>
    <text evidence="20">Binds 1 [2Fe-2S] cluster per subunit.</text>
</comment>
<evidence type="ECO:0000256" key="20">
    <source>
        <dbReference type="RuleBase" id="RU004494"/>
    </source>
</evidence>
<proteinExistence type="inferred from homology"/>
<dbReference type="SUPFAM" id="SSF50022">
    <property type="entry name" value="ISP domain"/>
    <property type="match status" value="1"/>
</dbReference>
<comment type="catalytic activity">
    <reaction evidence="19 20">
        <text>a quinol + 2 Fe(III)-[cytochrome c](out) = a quinone + 2 Fe(II)-[cytochrome c](out) + 2 H(+)(out)</text>
        <dbReference type="Rhea" id="RHEA:11484"/>
        <dbReference type="Rhea" id="RHEA-COMP:10350"/>
        <dbReference type="Rhea" id="RHEA-COMP:14399"/>
        <dbReference type="ChEBI" id="CHEBI:15378"/>
        <dbReference type="ChEBI" id="CHEBI:24646"/>
        <dbReference type="ChEBI" id="CHEBI:29033"/>
        <dbReference type="ChEBI" id="CHEBI:29034"/>
        <dbReference type="ChEBI" id="CHEBI:132124"/>
        <dbReference type="EC" id="7.1.1.8"/>
    </reaction>
</comment>
<comment type="subcellular location">
    <subcellularLocation>
        <location evidence="2">Cell membrane</location>
        <topology evidence="2">Single-pass membrane protein</topology>
    </subcellularLocation>
</comment>
<keyword evidence="17 20" id="KW-0472">Membrane</keyword>
<evidence type="ECO:0000256" key="9">
    <source>
        <dbReference type="ARBA" id="ARBA00022692"/>
    </source>
</evidence>
<name>A0A178MH32_9PROT</name>
<evidence type="ECO:0000256" key="7">
    <source>
        <dbReference type="ARBA" id="ARBA00022448"/>
    </source>
</evidence>
<accession>A0A178MH32</accession>
<dbReference type="Proteomes" id="UP000078428">
    <property type="component" value="Unassembled WGS sequence"/>
</dbReference>
<keyword evidence="14 20" id="KW-1133">Transmembrane helix</keyword>
<reference evidence="23 24" key="1">
    <citation type="submission" date="2016-04" db="EMBL/GenBank/DDBJ databases">
        <title>Draft genome sequence of freshwater magnetotactic bacteria Magnetospirillum marisnigri SP-1 and Magnetospirillum moscoviense BB-1.</title>
        <authorList>
            <person name="Koziaeva V."/>
            <person name="Dziuba M.V."/>
            <person name="Ivanov T.M."/>
            <person name="Kuznetsov B."/>
            <person name="Grouzdev D.S."/>
        </authorList>
    </citation>
    <scope>NUCLEOTIDE SEQUENCE [LARGE SCALE GENOMIC DNA]</scope>
    <source>
        <strain evidence="23 24">SP-1</strain>
    </source>
</reference>
<dbReference type="GO" id="GO:0008121">
    <property type="term" value="F:quinol-cytochrome-c reductase activity"/>
    <property type="evidence" value="ECO:0007669"/>
    <property type="project" value="UniProtKB-EC"/>
</dbReference>
<comment type="miscellaneous">
    <text evidence="20">The Rieske protein is a high potential 2Fe-2S protein.</text>
</comment>
<dbReference type="InterPro" id="IPR014349">
    <property type="entry name" value="Rieske_Fe-S_prot"/>
</dbReference>
<evidence type="ECO:0000256" key="10">
    <source>
        <dbReference type="ARBA" id="ARBA00022714"/>
    </source>
</evidence>
<comment type="function">
    <text evidence="1">Component of the ubiquinol-cytochrome c reductase complex (complex III or cytochrome b-c1 complex), which is a respiratory chain that generates an electrochemical potential coupled to ATP synthesis.</text>
</comment>
<gene>
    <name evidence="23" type="ORF">A6A04_04375</name>
</gene>
<dbReference type="PRINTS" id="PR00162">
    <property type="entry name" value="RIESKE"/>
</dbReference>
<evidence type="ECO:0000256" key="3">
    <source>
        <dbReference type="ARBA" id="ARBA00010651"/>
    </source>
</evidence>
<comment type="subunit">
    <text evidence="4 21">The main subunits of complex b-c1 are: cytochrome b, cytochrome c1 and the Rieske protein.</text>
</comment>
<sequence>MADQAHNAQPSSVDGQTRRDFLLYATSAVGAVGTGLALWPFVHSMNPAADTLALSTTDVDISTIQPGQSVTIVWRGKPVFVRRRLPEEIADAGKVNIAELRDPQADADRAKKAEWLILIGVCTHLGCVPLGQKPADPRGEFGGWFCPCHGSHYDTSGRIRKGPAPANLPVPPYQFTSDTTVRIG</sequence>
<dbReference type="PANTHER" id="PTHR10134">
    <property type="entry name" value="CYTOCHROME B-C1 COMPLEX SUBUNIT RIESKE, MITOCHONDRIAL"/>
    <property type="match status" value="1"/>
</dbReference>
<evidence type="ECO:0000256" key="18">
    <source>
        <dbReference type="ARBA" id="ARBA00023157"/>
    </source>
</evidence>
<dbReference type="InterPro" id="IPR006317">
    <property type="entry name" value="Ubiquinol_cyt_c_Rdtase_Fe-S-su"/>
</dbReference>
<dbReference type="InterPro" id="IPR006311">
    <property type="entry name" value="TAT_signal"/>
</dbReference>
<feature type="transmembrane region" description="Helical" evidence="20">
    <location>
        <begin position="21"/>
        <end position="42"/>
    </location>
</feature>
<dbReference type="GO" id="GO:0005886">
    <property type="term" value="C:plasma membrane"/>
    <property type="evidence" value="ECO:0007669"/>
    <property type="project" value="UniProtKB-SubCell"/>
</dbReference>
<keyword evidence="10" id="KW-0001">2Fe-2S</keyword>
<evidence type="ECO:0000256" key="12">
    <source>
        <dbReference type="ARBA" id="ARBA00022967"/>
    </source>
</evidence>
<evidence type="ECO:0000256" key="13">
    <source>
        <dbReference type="ARBA" id="ARBA00022982"/>
    </source>
</evidence>
<evidence type="ECO:0000256" key="8">
    <source>
        <dbReference type="ARBA" id="ARBA00022475"/>
    </source>
</evidence>
<dbReference type="InterPro" id="IPR017941">
    <property type="entry name" value="Rieske_2Fe-2S"/>
</dbReference>
<dbReference type="EC" id="7.1.1.8" evidence="5 20"/>
<dbReference type="Pfam" id="PF00355">
    <property type="entry name" value="Rieske"/>
    <property type="match status" value="1"/>
</dbReference>
<feature type="domain" description="Rieske" evidence="22">
    <location>
        <begin position="82"/>
        <end position="182"/>
    </location>
</feature>
<evidence type="ECO:0000259" key="22">
    <source>
        <dbReference type="PROSITE" id="PS51296"/>
    </source>
</evidence>
<protein>
    <recommendedName>
        <fullName evidence="6 20">Ubiquinol-cytochrome c reductase iron-sulfur subunit</fullName>
        <ecNumber evidence="5 20">7.1.1.8</ecNumber>
    </recommendedName>
</protein>
<dbReference type="GO" id="GO:0051537">
    <property type="term" value="F:2 iron, 2 sulfur cluster binding"/>
    <property type="evidence" value="ECO:0007669"/>
    <property type="project" value="UniProtKB-KW"/>
</dbReference>